<evidence type="ECO:0000313" key="4">
    <source>
        <dbReference type="EMBL" id="KGI81511.1"/>
    </source>
</evidence>
<protein>
    <submittedName>
        <fullName evidence="3">ATP-grasp ribosomal peptide maturase</fullName>
    </submittedName>
</protein>
<dbReference type="InterPro" id="IPR026449">
    <property type="entry name" value="GRASP_SAV_5884"/>
</dbReference>
<evidence type="ECO:0000313" key="6">
    <source>
        <dbReference type="Proteomes" id="UP000215043"/>
    </source>
</evidence>
<dbReference type="PANTHER" id="PTHR21621:SF0">
    <property type="entry name" value="BETA-CITRYLGLUTAMATE SYNTHASE B-RELATED"/>
    <property type="match status" value="1"/>
</dbReference>
<evidence type="ECO:0000313" key="3">
    <source>
        <dbReference type="EMBL" id="ASU78754.1"/>
    </source>
</evidence>
<dbReference type="Proteomes" id="UP000215043">
    <property type="component" value="Chromosome"/>
</dbReference>
<name>A0A099D6J1_9ACTN</name>
<dbReference type="SUPFAM" id="SSF56059">
    <property type="entry name" value="Glutathione synthetase ATP-binding domain-like"/>
    <property type="match status" value="1"/>
</dbReference>
<dbReference type="EMBL" id="JPMV01000018">
    <property type="protein sequence ID" value="KGI81511.1"/>
    <property type="molecule type" value="Genomic_DNA"/>
</dbReference>
<gene>
    <name evidence="3" type="ORF">CDG81_11230</name>
    <name evidence="4" type="ORF">IL38_11285</name>
</gene>
<proteinExistence type="predicted"/>
<accession>A0A099D6J1</accession>
<dbReference type="GO" id="GO:0005737">
    <property type="term" value="C:cytoplasm"/>
    <property type="evidence" value="ECO:0007669"/>
    <property type="project" value="TreeGrafter"/>
</dbReference>
<feature type="domain" description="ATP-grasp" evidence="2">
    <location>
        <begin position="136"/>
        <end position="324"/>
    </location>
</feature>
<dbReference type="Pfam" id="PF21068">
    <property type="entry name" value="ATPgraspMvdD"/>
    <property type="match status" value="1"/>
</dbReference>
<reference evidence="3 6" key="2">
    <citation type="submission" date="2017-08" db="EMBL/GenBank/DDBJ databases">
        <title>The complete genome sequence of moderately halophilic actinomycete Actinopolyspora erythraea YIM 90600, the producer of novel erythromycin, novel actinopolysporins A-C and tubercidin.</title>
        <authorList>
            <person name="Yin M."/>
            <person name="Tang S."/>
        </authorList>
    </citation>
    <scope>NUCLEOTIDE SEQUENCE [LARGE SCALE GENOMIC DNA]</scope>
    <source>
        <strain evidence="3 6">YIM 90600</strain>
    </source>
</reference>
<evidence type="ECO:0000313" key="5">
    <source>
        <dbReference type="Proteomes" id="UP000029737"/>
    </source>
</evidence>
<reference evidence="4 5" key="1">
    <citation type="journal article" date="2014" name="PLoS ONE">
        <title>Identification and Characterization of a New Erythromycin Biosynthetic Gene Cluster in Actinopolyspora erythraea YIM90600, a Novel Erythronolide-Producing Halophilic Actinomycete Isolated from Salt Field.</title>
        <authorList>
            <person name="Chen D."/>
            <person name="Feng J."/>
            <person name="Huang L."/>
            <person name="Zhang Q."/>
            <person name="Wu J."/>
            <person name="Zhu X."/>
            <person name="Duan Y."/>
            <person name="Xu Z."/>
        </authorList>
    </citation>
    <scope>NUCLEOTIDE SEQUENCE [LARGE SCALE GENOMIC DNA]</scope>
    <source>
        <strain evidence="4 5">YIM90600</strain>
    </source>
</reference>
<sequence length="328" mass="35997">MTANAATVAVITREHDVTADLVVAELHRREVPVFRFDLSGFPEGLTQRVRLTGRDPRWHGSIRDVHRRLELTDLRAVWLRKPSGFAPHPAMTATERQWAAAEARAGLGGLLTSLSGARWINHPHANAAAEDKPHQLRAAVACGLPVPDTLLTNDPEAAREFCAEHRETGVIHKPLRGGPGTEDGRHVALWARPVTPELVTDGVARTTHLFQERVPCAYPVRLTVVDDRMFAVRLDPPEHGRAVDWRAHPSESLRYTPVEVPAGVADATRGMLNHFGLRFAAADLIVTPEGRWVFHGDLNPNGQWGWIAAHTGLPIARAIADALTEEAA</sequence>
<dbReference type="Proteomes" id="UP000029737">
    <property type="component" value="Unassembled WGS sequence"/>
</dbReference>
<evidence type="ECO:0000259" key="2">
    <source>
        <dbReference type="PROSITE" id="PS50975"/>
    </source>
</evidence>
<evidence type="ECO:0000256" key="1">
    <source>
        <dbReference type="PROSITE-ProRule" id="PRU00409"/>
    </source>
</evidence>
<dbReference type="GO" id="GO:0046872">
    <property type="term" value="F:metal ion binding"/>
    <property type="evidence" value="ECO:0007669"/>
    <property type="project" value="InterPro"/>
</dbReference>
<dbReference type="HOGENOM" id="CLU_055286_2_0_11"/>
<dbReference type="KEGG" id="aey:CDG81_11230"/>
<dbReference type="Gene3D" id="3.30.470.20">
    <property type="entry name" value="ATP-grasp fold, B domain"/>
    <property type="match status" value="1"/>
</dbReference>
<dbReference type="GO" id="GO:0005524">
    <property type="term" value="F:ATP binding"/>
    <property type="evidence" value="ECO:0007669"/>
    <property type="project" value="UniProtKB-UniRule"/>
</dbReference>
<keyword evidence="5" id="KW-1185">Reference proteome</keyword>
<dbReference type="AlphaFoldDB" id="A0A099D6J1"/>
<dbReference type="NCBIfam" id="TIGR04187">
    <property type="entry name" value="GRASP_SAV_5884"/>
    <property type="match status" value="1"/>
</dbReference>
<keyword evidence="1" id="KW-0067">ATP-binding</keyword>
<organism evidence="3 6">
    <name type="scientific">Actinopolyspora erythraea</name>
    <dbReference type="NCBI Taxonomy" id="414996"/>
    <lineage>
        <taxon>Bacteria</taxon>
        <taxon>Bacillati</taxon>
        <taxon>Actinomycetota</taxon>
        <taxon>Actinomycetes</taxon>
        <taxon>Actinopolysporales</taxon>
        <taxon>Actinopolysporaceae</taxon>
        <taxon>Actinopolyspora</taxon>
    </lineage>
</organism>
<keyword evidence="1" id="KW-0547">Nucleotide-binding</keyword>
<dbReference type="PROSITE" id="PS50975">
    <property type="entry name" value="ATP_GRASP"/>
    <property type="match status" value="1"/>
</dbReference>
<dbReference type="InterPro" id="IPR048936">
    <property type="entry name" value="MvdD-like_ATPgrasp"/>
</dbReference>
<dbReference type="PANTHER" id="PTHR21621">
    <property type="entry name" value="RIBOSOMAL PROTEIN S6 MODIFICATION PROTEIN"/>
    <property type="match status" value="1"/>
</dbReference>
<dbReference type="OrthoDB" id="9794735at2"/>
<dbReference type="GO" id="GO:0009432">
    <property type="term" value="P:SOS response"/>
    <property type="evidence" value="ECO:0007669"/>
    <property type="project" value="TreeGrafter"/>
</dbReference>
<dbReference type="GO" id="GO:0018169">
    <property type="term" value="F:ribosomal S6-glutamic acid ligase activity"/>
    <property type="evidence" value="ECO:0007669"/>
    <property type="project" value="TreeGrafter"/>
</dbReference>
<dbReference type="EMBL" id="CP022752">
    <property type="protein sequence ID" value="ASU78754.1"/>
    <property type="molecule type" value="Genomic_DNA"/>
</dbReference>
<dbReference type="InterPro" id="IPR011761">
    <property type="entry name" value="ATP-grasp"/>
</dbReference>
<dbReference type="RefSeq" id="WP_043573194.1">
    <property type="nucleotide sequence ID" value="NZ_CP022752.1"/>
</dbReference>
<dbReference type="eggNOG" id="COG0189">
    <property type="taxonomic scope" value="Bacteria"/>
</dbReference>